<gene>
    <name evidence="1" type="ORF">Aco04nite_26230</name>
</gene>
<dbReference type="AlphaFoldDB" id="A0A919SGV6"/>
<comment type="caution">
    <text evidence="1">The sequence shown here is derived from an EMBL/GenBank/DDBJ whole genome shotgun (WGS) entry which is preliminary data.</text>
</comment>
<accession>A0A919SGV6</accession>
<sequence>MSTAALADARPHRLSDAALASLGAGRPDRSTIAELKKSQLSRNLLLLHEIAAVVGPGPLTDLAEAERANPARVRELIARPLFGVWAASCLRDLQAGRNPDVSHLTDIARAARIPRQQPDKSLRANHNGHSITVRVDDSNPLREKLGLPPAPPLDAEQLARWQRTFTEAWRLLVTSVPADAEVLATVLDCVVPVLPDPAARGISATSADAFGAVAISEPADATALAVGLLHETQHSILNAVQYLFDLLDKPATLGYSPWRDDPRPASGILHGAYAYLTVTRFWRTRSTDPLAQFEFARWRAAVSDAAGGLRDLTPAGARFVAALTAEVRPWLDEPVDPGVLRLAGSANRDHYLRWRLRNRHVDPAGARELRRAWHAGEARPNVTSELRPAPKRALEASARLDLTHRFLRGDPLTGPRGEPLTGSDGDVAYVRGDAAAALRAYPDDWVGLILAGGFDVAPELAAVLSDEPDRLAILGWLS</sequence>
<dbReference type="RefSeq" id="WP_212997501.1">
    <property type="nucleotide sequence ID" value="NZ_BAAATW010000008.1"/>
</dbReference>
<dbReference type="EMBL" id="BOQP01000011">
    <property type="protein sequence ID" value="GIM71630.1"/>
    <property type="molecule type" value="Genomic_DNA"/>
</dbReference>
<dbReference type="InterPro" id="IPR026337">
    <property type="entry name" value="AKG_HExxH"/>
</dbReference>
<dbReference type="NCBIfam" id="TIGR04267">
    <property type="entry name" value="mod_HExxH"/>
    <property type="match status" value="1"/>
</dbReference>
<evidence type="ECO:0000313" key="2">
    <source>
        <dbReference type="Proteomes" id="UP000680865"/>
    </source>
</evidence>
<reference evidence="1" key="1">
    <citation type="submission" date="2021-03" db="EMBL/GenBank/DDBJ databases">
        <title>Whole genome shotgun sequence of Actinoplanes consettensis NBRC 14913.</title>
        <authorList>
            <person name="Komaki H."/>
            <person name="Tamura T."/>
        </authorList>
    </citation>
    <scope>NUCLEOTIDE SEQUENCE</scope>
    <source>
        <strain evidence="1">NBRC 14913</strain>
    </source>
</reference>
<name>A0A919SGV6_9ACTN</name>
<organism evidence="1 2">
    <name type="scientific">Winogradskya consettensis</name>
    <dbReference type="NCBI Taxonomy" id="113560"/>
    <lineage>
        <taxon>Bacteria</taxon>
        <taxon>Bacillati</taxon>
        <taxon>Actinomycetota</taxon>
        <taxon>Actinomycetes</taxon>
        <taxon>Micromonosporales</taxon>
        <taxon>Micromonosporaceae</taxon>
        <taxon>Winogradskya</taxon>
    </lineage>
</organism>
<keyword evidence="2" id="KW-1185">Reference proteome</keyword>
<proteinExistence type="predicted"/>
<dbReference type="Proteomes" id="UP000680865">
    <property type="component" value="Unassembled WGS sequence"/>
</dbReference>
<evidence type="ECO:0008006" key="3">
    <source>
        <dbReference type="Google" id="ProtNLM"/>
    </source>
</evidence>
<evidence type="ECO:0000313" key="1">
    <source>
        <dbReference type="EMBL" id="GIM71630.1"/>
    </source>
</evidence>
<protein>
    <recommendedName>
        <fullName evidence="3">HEXXH motif domain-containing protein</fullName>
    </recommendedName>
</protein>